<dbReference type="AlphaFoldDB" id="A0A7J6Q611"/>
<feature type="signal peptide" evidence="1">
    <location>
        <begin position="1"/>
        <end position="26"/>
    </location>
</feature>
<dbReference type="EMBL" id="JABANM010031949">
    <property type="protein sequence ID" value="KAF4703728.1"/>
    <property type="molecule type" value="Genomic_DNA"/>
</dbReference>
<evidence type="ECO:0000313" key="2">
    <source>
        <dbReference type="EMBL" id="KAF4703728.1"/>
    </source>
</evidence>
<name>A0A7J6Q611_PEROL</name>
<sequence length="246" mass="27874">MPGTMSRQIVFMRFLNIAASLASSWALRGRLPDVQTRHTMTLNNDAKTTKTVVGYLETPGDVPPRVIDVAHFEFPDGKRDYFKFAFVADEDALKRFSNPLIEMLNASEATPRSPPSLKEHLMHNLGSEILEGYEEKFNHNKELYCMLQSTPSRGPIFARFTTHLSRAKPGDAFVLRAMKAEPCVYHERLAWSVDPKFYADRLTELLSGSEKAIPLEGESAKMTCERQLRFYSEYISPPEGPILPDT</sequence>
<feature type="non-terminal residue" evidence="2">
    <location>
        <position position="246"/>
    </location>
</feature>
<comment type="caution">
    <text evidence="2">The sequence shown here is derived from an EMBL/GenBank/DDBJ whole genome shotgun (WGS) entry which is preliminary data.</text>
</comment>
<feature type="chain" id="PRO_5029696708" evidence="1">
    <location>
        <begin position="27"/>
        <end position="246"/>
    </location>
</feature>
<protein>
    <submittedName>
        <fullName evidence="2">Uncharacterized protein</fullName>
    </submittedName>
</protein>
<dbReference type="Proteomes" id="UP000574390">
    <property type="component" value="Unassembled WGS sequence"/>
</dbReference>
<keyword evidence="1" id="KW-0732">Signal</keyword>
<evidence type="ECO:0000256" key="1">
    <source>
        <dbReference type="SAM" id="SignalP"/>
    </source>
</evidence>
<evidence type="ECO:0000313" key="3">
    <source>
        <dbReference type="Proteomes" id="UP000574390"/>
    </source>
</evidence>
<reference evidence="2 3" key="1">
    <citation type="submission" date="2020-04" db="EMBL/GenBank/DDBJ databases">
        <title>Perkinsus olseni comparative genomics.</title>
        <authorList>
            <person name="Bogema D.R."/>
        </authorList>
    </citation>
    <scope>NUCLEOTIDE SEQUENCE [LARGE SCALE GENOMIC DNA]</scope>
    <source>
        <strain evidence="2">ATCC PRA-205</strain>
    </source>
</reference>
<organism evidence="2 3">
    <name type="scientific">Perkinsus olseni</name>
    <name type="common">Perkinsus atlanticus</name>
    <dbReference type="NCBI Taxonomy" id="32597"/>
    <lineage>
        <taxon>Eukaryota</taxon>
        <taxon>Sar</taxon>
        <taxon>Alveolata</taxon>
        <taxon>Perkinsozoa</taxon>
        <taxon>Perkinsea</taxon>
        <taxon>Perkinsida</taxon>
        <taxon>Perkinsidae</taxon>
        <taxon>Perkinsus</taxon>
    </lineage>
</organism>
<gene>
    <name evidence="2" type="ORF">FOZ62_000583</name>
</gene>
<accession>A0A7J6Q611</accession>
<proteinExistence type="predicted"/>